<evidence type="ECO:0000256" key="4">
    <source>
        <dbReference type="ARBA" id="ARBA00022912"/>
    </source>
</evidence>
<organism evidence="7">
    <name type="scientific">Helicotheca tamesis</name>
    <dbReference type="NCBI Taxonomy" id="374047"/>
    <lineage>
        <taxon>Eukaryota</taxon>
        <taxon>Sar</taxon>
        <taxon>Stramenopiles</taxon>
        <taxon>Ochrophyta</taxon>
        <taxon>Bacillariophyta</taxon>
        <taxon>Mediophyceae</taxon>
        <taxon>Lithodesmiophycidae</taxon>
        <taxon>Lithodesmiales</taxon>
        <taxon>Lithodesmiaceae</taxon>
        <taxon>Helicotheca</taxon>
    </lineage>
</organism>
<dbReference type="Gene3D" id="3.90.190.10">
    <property type="entry name" value="Protein tyrosine phosphatase superfamily"/>
    <property type="match status" value="1"/>
</dbReference>
<dbReference type="GO" id="GO:0005737">
    <property type="term" value="C:cytoplasm"/>
    <property type="evidence" value="ECO:0007669"/>
    <property type="project" value="TreeGrafter"/>
</dbReference>
<gene>
    <name evidence="7" type="ORF">HTAM1171_LOCUS3774</name>
</gene>
<accession>A0A7S2H699</accession>
<protein>
    <recommendedName>
        <fullName evidence="2">protein-tyrosine-phosphatase</fullName>
        <ecNumber evidence="2">3.1.3.48</ecNumber>
    </recommendedName>
</protein>
<dbReference type="InterPro" id="IPR029021">
    <property type="entry name" value="Prot-tyrosine_phosphatase-like"/>
</dbReference>
<name>A0A7S2H699_9STRA</name>
<dbReference type="AlphaFoldDB" id="A0A7S2H699"/>
<comment type="similarity">
    <text evidence="1">Belongs to the protein-tyrosine phosphatase family. Non-receptor class dual specificity subfamily.</text>
</comment>
<evidence type="ECO:0000259" key="6">
    <source>
        <dbReference type="Pfam" id="PF00782"/>
    </source>
</evidence>
<dbReference type="PANTHER" id="PTHR10159">
    <property type="entry name" value="DUAL SPECIFICITY PROTEIN PHOSPHATASE"/>
    <property type="match status" value="1"/>
</dbReference>
<reference evidence="7" key="1">
    <citation type="submission" date="2021-01" db="EMBL/GenBank/DDBJ databases">
        <authorList>
            <person name="Corre E."/>
            <person name="Pelletier E."/>
            <person name="Niang G."/>
            <person name="Scheremetjew M."/>
            <person name="Finn R."/>
            <person name="Kale V."/>
            <person name="Holt S."/>
            <person name="Cochrane G."/>
            <person name="Meng A."/>
            <person name="Brown T."/>
            <person name="Cohen L."/>
        </authorList>
    </citation>
    <scope>NUCLEOTIDE SEQUENCE</scope>
    <source>
        <strain evidence="7">CCMP826</strain>
    </source>
</reference>
<dbReference type="PANTHER" id="PTHR10159:SF519">
    <property type="entry name" value="DUAL SPECIFICITY PROTEIN PHOSPHATASE MPK3"/>
    <property type="match status" value="1"/>
</dbReference>
<feature type="compositionally biased region" description="Basic and acidic residues" evidence="5">
    <location>
        <begin position="178"/>
        <end position="190"/>
    </location>
</feature>
<sequence length="203" mass="22208">MKGVWEIQAEGVADSEPLLGSILRLAVADSRGAVNYDAATLLGVRYVINLGGRSLDDVLNESDVTYLNVRVTDKEDAILPLKPCLDFVREAIAQCEAEKAMPYGAAPCTLLVNCRGAHSRSLSIAAASIMTFSNHHRTLSEALDLIVSCRGLENINSGFRAQLIEFEKCQQQGGGQGDEVRPISSKERGRENKKKKRKNKHKI</sequence>
<evidence type="ECO:0000256" key="1">
    <source>
        <dbReference type="ARBA" id="ARBA00008601"/>
    </source>
</evidence>
<keyword evidence="4" id="KW-0904">Protein phosphatase</keyword>
<dbReference type="EC" id="3.1.3.48" evidence="2"/>
<proteinExistence type="inferred from homology"/>
<dbReference type="EMBL" id="HBGV01006233">
    <property type="protein sequence ID" value="CAD9481663.1"/>
    <property type="molecule type" value="Transcribed_RNA"/>
</dbReference>
<feature type="region of interest" description="Disordered" evidence="5">
    <location>
        <begin position="171"/>
        <end position="203"/>
    </location>
</feature>
<evidence type="ECO:0000313" key="7">
    <source>
        <dbReference type="EMBL" id="CAD9481663.1"/>
    </source>
</evidence>
<dbReference type="GO" id="GO:0043409">
    <property type="term" value="P:negative regulation of MAPK cascade"/>
    <property type="evidence" value="ECO:0007669"/>
    <property type="project" value="TreeGrafter"/>
</dbReference>
<feature type="domain" description="Dual specificity phosphatase catalytic" evidence="6">
    <location>
        <begin position="40"/>
        <end position="168"/>
    </location>
</feature>
<evidence type="ECO:0000256" key="5">
    <source>
        <dbReference type="SAM" id="MobiDB-lite"/>
    </source>
</evidence>
<evidence type="ECO:0000256" key="3">
    <source>
        <dbReference type="ARBA" id="ARBA00022801"/>
    </source>
</evidence>
<dbReference type="GO" id="GO:0004725">
    <property type="term" value="F:protein tyrosine phosphatase activity"/>
    <property type="evidence" value="ECO:0007669"/>
    <property type="project" value="UniProtKB-EC"/>
</dbReference>
<dbReference type="Pfam" id="PF00782">
    <property type="entry name" value="DSPc"/>
    <property type="match status" value="1"/>
</dbReference>
<keyword evidence="3" id="KW-0378">Hydrolase</keyword>
<dbReference type="InterPro" id="IPR000340">
    <property type="entry name" value="Dual-sp_phosphatase_cat-dom"/>
</dbReference>
<dbReference type="CDD" id="cd14498">
    <property type="entry name" value="DSP"/>
    <property type="match status" value="1"/>
</dbReference>
<dbReference type="SUPFAM" id="SSF52799">
    <property type="entry name" value="(Phosphotyrosine protein) phosphatases II"/>
    <property type="match status" value="1"/>
</dbReference>
<feature type="compositionally biased region" description="Basic residues" evidence="5">
    <location>
        <begin position="191"/>
        <end position="203"/>
    </location>
</feature>
<evidence type="ECO:0000256" key="2">
    <source>
        <dbReference type="ARBA" id="ARBA00013064"/>
    </source>
</evidence>